<dbReference type="InterPro" id="IPR001509">
    <property type="entry name" value="Epimerase_deHydtase"/>
</dbReference>
<feature type="domain" description="NAD-dependent epimerase/dehydratase" evidence="1">
    <location>
        <begin position="4"/>
        <end position="225"/>
    </location>
</feature>
<dbReference type="Pfam" id="PF01370">
    <property type="entry name" value="Epimerase"/>
    <property type="match status" value="1"/>
</dbReference>
<reference evidence="2 3" key="1">
    <citation type="journal article" date="2017" name="DNA Res.">
        <title>Complete genome sequence and expression profile of the commercial lytic enzyme producer Lysobacter enzymogenes M497-1.</title>
        <authorList>
            <person name="Takami H."/>
            <person name="Toyoda A."/>
            <person name="Uchiyama I."/>
            <person name="Itoh T."/>
            <person name="Takaki Y."/>
            <person name="Arai W."/>
            <person name="Nishi S."/>
            <person name="Kawai M."/>
            <person name="Shinya K."/>
            <person name="Ikeda H."/>
        </authorList>
    </citation>
    <scope>NUCLEOTIDE SEQUENCE [LARGE SCALE GENOMIC DNA]</scope>
    <source>
        <strain evidence="2 3">M497-1</strain>
    </source>
</reference>
<evidence type="ECO:0000259" key="1">
    <source>
        <dbReference type="Pfam" id="PF01370"/>
    </source>
</evidence>
<proteinExistence type="predicted"/>
<sequence>MKRVFLTGGSGFLGGVLIQCLRADGVEVVALARSAGSAAAVEALGAQACRAGLGDTAAVATAMRGCDTVFHVAAHFTEWDTYAAFHQANVAGTESMLQAAREAAVAVFVAAGAAGVVMGRPEPMLGIREDRPLRFPRWAPYTASKALAEQRVRQADGDGFRTVVVRPPMIWGAGMPMLDEMLPLVESGRFALPGDGQHLISTAHVRNVAHALVLAARHGRGGEAYFVSDGDDIAFARMVADLLAVHGLAPVERTAPFALAWAAASAMELVWRTLRLRSKPPLTRQMLRMIGQAFTLDDAKARSELGYAPIVSRSEGLEEMHRHAQRAADSLR</sequence>
<dbReference type="GO" id="GO:0004029">
    <property type="term" value="F:aldehyde dehydrogenase (NAD+) activity"/>
    <property type="evidence" value="ECO:0007669"/>
    <property type="project" value="TreeGrafter"/>
</dbReference>
<dbReference type="InterPro" id="IPR036291">
    <property type="entry name" value="NAD(P)-bd_dom_sf"/>
</dbReference>
<gene>
    <name evidence="2" type="ORF">LEN_1845</name>
</gene>
<dbReference type="AlphaFoldDB" id="A0AAU9ARS5"/>
<protein>
    <submittedName>
        <fullName evidence="2">3-beta hydroxysteroid dehydrogenase/isomerase</fullName>
    </submittedName>
</protein>
<evidence type="ECO:0000313" key="3">
    <source>
        <dbReference type="Proteomes" id="UP000218824"/>
    </source>
</evidence>
<organism evidence="2 3">
    <name type="scientific">Lysobacter enzymogenes</name>
    <dbReference type="NCBI Taxonomy" id="69"/>
    <lineage>
        <taxon>Bacteria</taxon>
        <taxon>Pseudomonadati</taxon>
        <taxon>Pseudomonadota</taxon>
        <taxon>Gammaproteobacteria</taxon>
        <taxon>Lysobacterales</taxon>
        <taxon>Lysobacteraceae</taxon>
        <taxon>Lysobacter</taxon>
    </lineage>
</organism>
<dbReference type="GO" id="GO:0005737">
    <property type="term" value="C:cytoplasm"/>
    <property type="evidence" value="ECO:0007669"/>
    <property type="project" value="TreeGrafter"/>
</dbReference>
<evidence type="ECO:0000313" key="2">
    <source>
        <dbReference type="EMBL" id="BAV97332.1"/>
    </source>
</evidence>
<accession>A0AAU9ARS5</accession>
<dbReference type="SUPFAM" id="SSF51735">
    <property type="entry name" value="NAD(P)-binding Rossmann-fold domains"/>
    <property type="match status" value="1"/>
</dbReference>
<dbReference type="Gene3D" id="3.40.50.720">
    <property type="entry name" value="NAD(P)-binding Rossmann-like Domain"/>
    <property type="match status" value="1"/>
</dbReference>
<dbReference type="PANTHER" id="PTHR48079">
    <property type="entry name" value="PROTEIN YEEZ"/>
    <property type="match status" value="1"/>
</dbReference>
<dbReference type="InterPro" id="IPR051783">
    <property type="entry name" value="NAD(P)-dependent_oxidoreduct"/>
</dbReference>
<dbReference type="PANTHER" id="PTHR48079:SF6">
    <property type="entry name" value="NAD(P)-BINDING DOMAIN-CONTAINING PROTEIN-RELATED"/>
    <property type="match status" value="1"/>
</dbReference>
<dbReference type="Proteomes" id="UP000218824">
    <property type="component" value="Chromosome"/>
</dbReference>
<name>A0AAU9ARS5_LYSEN</name>
<dbReference type="KEGG" id="lem:LEN_1845"/>
<dbReference type="EMBL" id="AP014940">
    <property type="protein sequence ID" value="BAV97332.1"/>
    <property type="molecule type" value="Genomic_DNA"/>
</dbReference>